<accession>A0A4Z0GTC4</accession>
<comment type="caution">
    <text evidence="2">The sequence shown here is derived from an EMBL/GenBank/DDBJ whole genome shotgun (WGS) entry which is preliminary data.</text>
</comment>
<sequence length="464" mass="49601">MNRTVKICRNENGSTLIVVLLVIAVFSVLGLTLIGVSLAHSQQTNQSTYQVQATNAAEMGLKAYDQKISEVLLGLNNNVPSSFNTFKATLDSDLPTSLDSNQGVNSMQDNPQYEVIIENESFINNEVQFLIKSTGMVQGVLRTITQNKVFNYTPPGYMGLSLPHMSGSLIHAGDLWCSGSQTYINGQLCTNDTTHQTVDLTSIKGLFINMPLTYPQNQPINGASTVEGSNVVQSEFDTPVNFNSQLNLKSSEDSIVFNDPVYVGGSINTGGTFKSVDFNKAVAINGDINAGQAANYHFKDNVYINGNLNISDGASVTFDRSVYIMNGNLNLHNTGSVYFGGNVHMQTSGQLNGTGSATFVGNLYINSDFNSSGNDLFEGYVFVNGSFNNSGQVTFDRTVYVQGNFFPKGKGTIANFTHGVVTAGGTASPSTNGNGKILIGPIQSGGNDSGSDPVTVTTINTNYQ</sequence>
<organism evidence="2 3">
    <name type="scientific">Sporolactobacillus shoreae</name>
    <dbReference type="NCBI Taxonomy" id="1465501"/>
    <lineage>
        <taxon>Bacteria</taxon>
        <taxon>Bacillati</taxon>
        <taxon>Bacillota</taxon>
        <taxon>Bacilli</taxon>
        <taxon>Bacillales</taxon>
        <taxon>Sporolactobacillaceae</taxon>
        <taxon>Sporolactobacillus</taxon>
    </lineage>
</organism>
<keyword evidence="3" id="KW-1185">Reference proteome</keyword>
<evidence type="ECO:0000313" key="2">
    <source>
        <dbReference type="EMBL" id="TGA99526.1"/>
    </source>
</evidence>
<name>A0A4Z0GTC4_9BACL</name>
<dbReference type="EMBL" id="SRJD01000003">
    <property type="protein sequence ID" value="TGA99526.1"/>
    <property type="molecule type" value="Genomic_DNA"/>
</dbReference>
<evidence type="ECO:0008006" key="4">
    <source>
        <dbReference type="Google" id="ProtNLM"/>
    </source>
</evidence>
<reference evidence="2 3" key="1">
    <citation type="journal article" date="2015" name="Int. J. Syst. Evol. Microbiol.">
        <title>Sporolactobacillus shoreae sp. nov. and Sporolactobacillus spathodeae sp. nov., two spore-forming lactic acid bacteria isolated from tree barks in Thailand.</title>
        <authorList>
            <person name="Thamacharoensuk T."/>
            <person name="Kitahara M."/>
            <person name="Ohkuma M."/>
            <person name="Thongchul N."/>
            <person name="Tanasupawat S."/>
        </authorList>
    </citation>
    <scope>NUCLEOTIDE SEQUENCE [LARGE SCALE GENOMIC DNA]</scope>
    <source>
        <strain evidence="2 3">BK92</strain>
    </source>
</reference>
<gene>
    <name evidence="2" type="ORF">E4665_04165</name>
</gene>
<dbReference type="RefSeq" id="WP_135347549.1">
    <property type="nucleotide sequence ID" value="NZ_SRJD01000003.1"/>
</dbReference>
<evidence type="ECO:0000313" key="3">
    <source>
        <dbReference type="Proteomes" id="UP000298347"/>
    </source>
</evidence>
<feature type="compositionally biased region" description="Polar residues" evidence="1">
    <location>
        <begin position="444"/>
        <end position="464"/>
    </location>
</feature>
<proteinExistence type="predicted"/>
<dbReference type="AlphaFoldDB" id="A0A4Z0GTC4"/>
<dbReference type="OrthoDB" id="2989879at2"/>
<dbReference type="Proteomes" id="UP000298347">
    <property type="component" value="Unassembled WGS sequence"/>
</dbReference>
<evidence type="ECO:0000256" key="1">
    <source>
        <dbReference type="SAM" id="MobiDB-lite"/>
    </source>
</evidence>
<feature type="region of interest" description="Disordered" evidence="1">
    <location>
        <begin position="442"/>
        <end position="464"/>
    </location>
</feature>
<protein>
    <recommendedName>
        <fullName evidence="4">Type 4 fimbrial biogenesis protein PilX N-terminal domain-containing protein</fullName>
    </recommendedName>
</protein>